<dbReference type="Pfam" id="PF07730">
    <property type="entry name" value="HisKA_3"/>
    <property type="match status" value="1"/>
</dbReference>
<keyword evidence="1" id="KW-0808">Transferase</keyword>
<dbReference type="InterPro" id="IPR036890">
    <property type="entry name" value="HATPase_C_sf"/>
</dbReference>
<feature type="compositionally biased region" description="Low complexity" evidence="4">
    <location>
        <begin position="362"/>
        <end position="381"/>
    </location>
</feature>
<feature type="transmembrane region" description="Helical" evidence="5">
    <location>
        <begin position="110"/>
        <end position="138"/>
    </location>
</feature>
<dbReference type="Gene3D" id="3.30.565.10">
    <property type="entry name" value="Histidine kinase-like ATPase, C-terminal domain"/>
    <property type="match status" value="1"/>
</dbReference>
<reference evidence="8" key="1">
    <citation type="submission" date="2021-05" db="EMBL/GenBank/DDBJ databases">
        <authorList>
            <person name="Arsene-Ploetze F."/>
        </authorList>
    </citation>
    <scope>NUCLEOTIDE SEQUENCE</scope>
    <source>
        <strain evidence="8">DSM 42138</strain>
    </source>
</reference>
<dbReference type="GO" id="GO:0046983">
    <property type="term" value="F:protein dimerization activity"/>
    <property type="evidence" value="ECO:0007669"/>
    <property type="project" value="InterPro"/>
</dbReference>
<dbReference type="Proteomes" id="UP001152519">
    <property type="component" value="Unassembled WGS sequence"/>
</dbReference>
<evidence type="ECO:0000259" key="7">
    <source>
        <dbReference type="Pfam" id="PF07730"/>
    </source>
</evidence>
<feature type="transmembrane region" description="Helical" evidence="5">
    <location>
        <begin position="180"/>
        <end position="199"/>
    </location>
</feature>
<sequence length="418" mass="44052">MDAVPTGTGTDMAKKATKDDPAEEQCRRAWWKRGPNEFEQEIENLKAPDGGALIPWMLMVLGPATDVIKGEVPMPWLAASGLAAFCGLYVSTIKAAFSPRWRTGRLPYELLGALAALVLSLSIGYGGNFMLLFVLVSLCAGCVSRSRRALGLMLIPLSAAAGIVSGLHHEGFWSTASLSYGTFLSGLVVSVIITLFHAVDQLKSTRQELARNAVAEERLRFSRDLHDLLGHTLSVVVVKAEAARRLAPRNLEAALTQVGDIESVGRQALTEIREAVTGYREGSLSTELDRARSALAASDIEVVLQESGPPLPPQTEALLGWVVREGVTNVVRHSGATLTRIELRCAEGLVHLTITDNGQGPAASAASGTTATLQSTRTGTGLRGLTERLAAAGGSLTSGPSPAGGFRVAAVLPVGEDG</sequence>
<dbReference type="AlphaFoldDB" id="A0A9W4E4I6"/>
<dbReference type="InterPro" id="IPR050482">
    <property type="entry name" value="Sensor_HK_TwoCompSys"/>
</dbReference>
<feature type="transmembrane region" description="Helical" evidence="5">
    <location>
        <begin position="76"/>
        <end position="98"/>
    </location>
</feature>
<keyword evidence="2 8" id="KW-0418">Kinase</keyword>
<evidence type="ECO:0000256" key="2">
    <source>
        <dbReference type="ARBA" id="ARBA00022777"/>
    </source>
</evidence>
<feature type="region of interest" description="Disordered" evidence="4">
    <location>
        <begin position="359"/>
        <end position="381"/>
    </location>
</feature>
<dbReference type="Gene3D" id="1.20.5.1930">
    <property type="match status" value="1"/>
</dbReference>
<accession>A0A9W4E4I6</accession>
<dbReference type="PANTHER" id="PTHR24421">
    <property type="entry name" value="NITRATE/NITRITE SENSOR PROTEIN NARX-RELATED"/>
    <property type="match status" value="1"/>
</dbReference>
<comment type="caution">
    <text evidence="8">The sequence shown here is derived from an EMBL/GenBank/DDBJ whole genome shotgun (WGS) entry which is preliminary data.</text>
</comment>
<keyword evidence="5" id="KW-0472">Membrane</keyword>
<dbReference type="EMBL" id="CAJSLV010000046">
    <property type="protein sequence ID" value="CAG6392687.1"/>
    <property type="molecule type" value="Genomic_DNA"/>
</dbReference>
<dbReference type="Pfam" id="PF02518">
    <property type="entry name" value="HATPase_c"/>
    <property type="match status" value="1"/>
</dbReference>
<organism evidence="8 9">
    <name type="scientific">Actinacidiphila cocklensis</name>
    <dbReference type="NCBI Taxonomy" id="887465"/>
    <lineage>
        <taxon>Bacteria</taxon>
        <taxon>Bacillati</taxon>
        <taxon>Actinomycetota</taxon>
        <taxon>Actinomycetes</taxon>
        <taxon>Kitasatosporales</taxon>
        <taxon>Streptomycetaceae</taxon>
        <taxon>Actinacidiphila</taxon>
    </lineage>
</organism>
<feature type="compositionally biased region" description="Basic and acidic residues" evidence="4">
    <location>
        <begin position="12"/>
        <end position="24"/>
    </location>
</feature>
<feature type="domain" description="Histidine kinase/HSP90-like ATPase" evidence="6">
    <location>
        <begin position="317"/>
        <end position="414"/>
    </location>
</feature>
<dbReference type="GO" id="GO:0016020">
    <property type="term" value="C:membrane"/>
    <property type="evidence" value="ECO:0007669"/>
    <property type="project" value="InterPro"/>
</dbReference>
<keyword evidence="3" id="KW-0902">Two-component regulatory system</keyword>
<gene>
    <name evidence="8" type="ORF">SCOCK_180064</name>
</gene>
<evidence type="ECO:0000259" key="6">
    <source>
        <dbReference type="Pfam" id="PF02518"/>
    </source>
</evidence>
<keyword evidence="5" id="KW-0812">Transmembrane</keyword>
<evidence type="ECO:0000256" key="4">
    <source>
        <dbReference type="SAM" id="MobiDB-lite"/>
    </source>
</evidence>
<protein>
    <submittedName>
        <fullName evidence="8">Two-component system, NarL family, sensor histidine kinase DesK</fullName>
    </submittedName>
</protein>
<dbReference type="InterPro" id="IPR011712">
    <property type="entry name" value="Sig_transdc_His_kin_sub3_dim/P"/>
</dbReference>
<keyword evidence="5" id="KW-1133">Transmembrane helix</keyword>
<dbReference type="CDD" id="cd16917">
    <property type="entry name" value="HATPase_UhpB-NarQ-NarX-like"/>
    <property type="match status" value="1"/>
</dbReference>
<proteinExistence type="predicted"/>
<name>A0A9W4E4I6_9ACTN</name>
<dbReference type="GO" id="GO:0000155">
    <property type="term" value="F:phosphorelay sensor kinase activity"/>
    <property type="evidence" value="ECO:0007669"/>
    <property type="project" value="InterPro"/>
</dbReference>
<dbReference type="PANTHER" id="PTHR24421:SF63">
    <property type="entry name" value="SENSOR HISTIDINE KINASE DESK"/>
    <property type="match status" value="1"/>
</dbReference>
<evidence type="ECO:0000313" key="9">
    <source>
        <dbReference type="Proteomes" id="UP001152519"/>
    </source>
</evidence>
<evidence type="ECO:0000256" key="3">
    <source>
        <dbReference type="ARBA" id="ARBA00023012"/>
    </source>
</evidence>
<evidence type="ECO:0000313" key="8">
    <source>
        <dbReference type="EMBL" id="CAG6392687.1"/>
    </source>
</evidence>
<feature type="domain" description="Signal transduction histidine kinase subgroup 3 dimerisation and phosphoacceptor" evidence="7">
    <location>
        <begin position="217"/>
        <end position="283"/>
    </location>
</feature>
<keyword evidence="9" id="KW-1185">Reference proteome</keyword>
<dbReference type="SUPFAM" id="SSF55874">
    <property type="entry name" value="ATPase domain of HSP90 chaperone/DNA topoisomerase II/histidine kinase"/>
    <property type="match status" value="1"/>
</dbReference>
<dbReference type="InterPro" id="IPR003594">
    <property type="entry name" value="HATPase_dom"/>
</dbReference>
<evidence type="ECO:0000256" key="5">
    <source>
        <dbReference type="SAM" id="Phobius"/>
    </source>
</evidence>
<evidence type="ECO:0000256" key="1">
    <source>
        <dbReference type="ARBA" id="ARBA00022679"/>
    </source>
</evidence>
<feature type="transmembrane region" description="Helical" evidence="5">
    <location>
        <begin position="150"/>
        <end position="168"/>
    </location>
</feature>
<feature type="region of interest" description="Disordered" evidence="4">
    <location>
        <begin position="1"/>
        <end position="24"/>
    </location>
</feature>